<sequence>MPQRRGTLPVSDAEVLGCADTYARGVPYDRLERLRARTPVVWLDGRLDGRPGAWGVLRYSDVRHALARPELFVPVQDGVAHGPGSGAPAGAHGGTPAGGHGGAGAGGGPAGEHAPIDMDPPVTAMLDRMPDGEPVDFVRDVASGLPQTLRDTLAGGLHALLRHPGQYERLRERRADDRLLDGAVEEMLRWWTPVMQVWRTVRRGTVVGGVPLLAGEHVVLWIASANHDEEVFSEPGRFLPERFIPERYAGPGGHTGHAAEHPAGAVAGLRTFRGVRRHRREQRVRPHLCFGYGDRACLGARLARVHLRALLTGILERPGRLRPAGEPVRSRSSVRHGFEHLPVRWTR</sequence>
<dbReference type="SUPFAM" id="SSF48264">
    <property type="entry name" value="Cytochrome P450"/>
    <property type="match status" value="1"/>
</dbReference>
<gene>
    <name evidence="4" type="ORF">ACFQZM_46810</name>
</gene>
<reference evidence="5" key="1">
    <citation type="journal article" date="2019" name="Int. J. Syst. Evol. Microbiol.">
        <title>The Global Catalogue of Microorganisms (GCM) 10K type strain sequencing project: providing services to taxonomists for standard genome sequencing and annotation.</title>
        <authorList>
            <consortium name="The Broad Institute Genomics Platform"/>
            <consortium name="The Broad Institute Genome Sequencing Center for Infectious Disease"/>
            <person name="Wu L."/>
            <person name="Ma J."/>
        </authorList>
    </citation>
    <scope>NUCLEOTIDE SEQUENCE [LARGE SCALE GENOMIC DNA]</scope>
    <source>
        <strain evidence="5">JCM 9371</strain>
    </source>
</reference>
<keyword evidence="2" id="KW-0479">Metal-binding</keyword>
<comment type="similarity">
    <text evidence="1 2">Belongs to the cytochrome P450 family.</text>
</comment>
<keyword evidence="2" id="KW-0408">Iron</keyword>
<dbReference type="Gene3D" id="1.10.630.10">
    <property type="entry name" value="Cytochrome P450"/>
    <property type="match status" value="2"/>
</dbReference>
<evidence type="ECO:0000256" key="1">
    <source>
        <dbReference type="ARBA" id="ARBA00010617"/>
    </source>
</evidence>
<dbReference type="InterPro" id="IPR036396">
    <property type="entry name" value="Cyt_P450_sf"/>
</dbReference>
<dbReference type="InterPro" id="IPR017972">
    <property type="entry name" value="Cyt_P450_CS"/>
</dbReference>
<dbReference type="PANTHER" id="PTHR46696:SF1">
    <property type="entry name" value="CYTOCHROME P450 YJIB-RELATED"/>
    <property type="match status" value="1"/>
</dbReference>
<dbReference type="Pfam" id="PF00067">
    <property type="entry name" value="p450"/>
    <property type="match status" value="1"/>
</dbReference>
<dbReference type="PROSITE" id="PS00086">
    <property type="entry name" value="CYTOCHROME_P450"/>
    <property type="match status" value="1"/>
</dbReference>
<dbReference type="Proteomes" id="UP001597063">
    <property type="component" value="Unassembled WGS sequence"/>
</dbReference>
<evidence type="ECO:0000256" key="3">
    <source>
        <dbReference type="SAM" id="MobiDB-lite"/>
    </source>
</evidence>
<accession>A0ABW2Y5D5</accession>
<proteinExistence type="inferred from homology"/>
<evidence type="ECO:0000313" key="5">
    <source>
        <dbReference type="Proteomes" id="UP001597063"/>
    </source>
</evidence>
<keyword evidence="2" id="KW-0503">Monooxygenase</keyword>
<protein>
    <submittedName>
        <fullName evidence="4">Cytochrome P450</fullName>
    </submittedName>
</protein>
<evidence type="ECO:0000313" key="4">
    <source>
        <dbReference type="EMBL" id="MFD0692070.1"/>
    </source>
</evidence>
<keyword evidence="5" id="KW-1185">Reference proteome</keyword>
<evidence type="ECO:0000256" key="2">
    <source>
        <dbReference type="RuleBase" id="RU000461"/>
    </source>
</evidence>
<feature type="compositionally biased region" description="Gly residues" evidence="3">
    <location>
        <begin position="81"/>
        <end position="110"/>
    </location>
</feature>
<organism evidence="4 5">
    <name type="scientific">Actinomadura fibrosa</name>
    <dbReference type="NCBI Taxonomy" id="111802"/>
    <lineage>
        <taxon>Bacteria</taxon>
        <taxon>Bacillati</taxon>
        <taxon>Actinomycetota</taxon>
        <taxon>Actinomycetes</taxon>
        <taxon>Streptosporangiales</taxon>
        <taxon>Thermomonosporaceae</taxon>
        <taxon>Actinomadura</taxon>
    </lineage>
</organism>
<comment type="caution">
    <text evidence="4">The sequence shown here is derived from an EMBL/GenBank/DDBJ whole genome shotgun (WGS) entry which is preliminary data.</text>
</comment>
<dbReference type="EMBL" id="JBHTGP010000035">
    <property type="protein sequence ID" value="MFD0692070.1"/>
    <property type="molecule type" value="Genomic_DNA"/>
</dbReference>
<dbReference type="InterPro" id="IPR001128">
    <property type="entry name" value="Cyt_P450"/>
</dbReference>
<feature type="region of interest" description="Disordered" evidence="3">
    <location>
        <begin position="77"/>
        <end position="116"/>
    </location>
</feature>
<dbReference type="PANTHER" id="PTHR46696">
    <property type="entry name" value="P450, PUTATIVE (EUROFUNG)-RELATED"/>
    <property type="match status" value="1"/>
</dbReference>
<dbReference type="RefSeq" id="WP_131758501.1">
    <property type="nucleotide sequence ID" value="NZ_CAACUY010000052.1"/>
</dbReference>
<keyword evidence="2" id="KW-0560">Oxidoreductase</keyword>
<keyword evidence="2" id="KW-0349">Heme</keyword>
<name>A0ABW2Y5D5_9ACTN</name>